<dbReference type="PANTHER" id="PTHR30619">
    <property type="entry name" value="DNA INTERNALIZATION/COMPETENCE PROTEIN COMEC/REC2"/>
    <property type="match status" value="1"/>
</dbReference>
<organism evidence="2 3">
    <name type="scientific">Candidatus Gottesmanbacteria bacterium RIFCSPHIGHO2_01_FULL_40_15</name>
    <dbReference type="NCBI Taxonomy" id="1798376"/>
    <lineage>
        <taxon>Bacteria</taxon>
        <taxon>Candidatus Gottesmaniibacteriota</taxon>
    </lineage>
</organism>
<gene>
    <name evidence="2" type="ORF">A2777_03055</name>
</gene>
<sequence length="305" mass="34161">MKFSKKYFLSGLLFGLVLLFTYIFSQPDGKLHLIFCDVGQGDAVYIKTPGGSDLLIDGGPNDKVLSCLGSNMPFYDRTIDIVVLTHPEKDHLQGLISVLERYSVKYFVIGAVGNQSEGYKKLVELIAGNEIPYKNLYRGDYFSLDEVRFNVLWPDRNWAAQSLDTEAGGQIMAANINQPGSHVLGLSTKINLNDFSYILHLKYREFDALFTGDGDIKVQPLLLQAGRLPDVEVLKFPHHGSKTGIMTEFLDKIKPEAAVISVGKNPWGHPTKEALLTLDERKIKIYRTDTDGEIRFTTDGIVWNN</sequence>
<dbReference type="InterPro" id="IPR052159">
    <property type="entry name" value="Competence_DNA_uptake"/>
</dbReference>
<protein>
    <recommendedName>
        <fullName evidence="1">Metallo-beta-lactamase domain-containing protein</fullName>
    </recommendedName>
</protein>
<evidence type="ECO:0000259" key="1">
    <source>
        <dbReference type="SMART" id="SM00849"/>
    </source>
</evidence>
<dbReference type="PANTHER" id="PTHR30619:SF1">
    <property type="entry name" value="RECOMBINATION PROTEIN 2"/>
    <property type="match status" value="1"/>
</dbReference>
<dbReference type="Proteomes" id="UP000177354">
    <property type="component" value="Unassembled WGS sequence"/>
</dbReference>
<accession>A0A1F5Z7V9</accession>
<name>A0A1F5Z7V9_9BACT</name>
<dbReference type="InterPro" id="IPR001279">
    <property type="entry name" value="Metallo-B-lactamas"/>
</dbReference>
<dbReference type="EMBL" id="MFJF01000001">
    <property type="protein sequence ID" value="OGG08404.1"/>
    <property type="molecule type" value="Genomic_DNA"/>
</dbReference>
<proteinExistence type="predicted"/>
<dbReference type="SUPFAM" id="SSF56281">
    <property type="entry name" value="Metallo-hydrolase/oxidoreductase"/>
    <property type="match status" value="1"/>
</dbReference>
<dbReference type="InterPro" id="IPR035681">
    <property type="entry name" value="ComA-like_MBL"/>
</dbReference>
<reference evidence="2 3" key="1">
    <citation type="journal article" date="2016" name="Nat. Commun.">
        <title>Thousands of microbial genomes shed light on interconnected biogeochemical processes in an aquifer system.</title>
        <authorList>
            <person name="Anantharaman K."/>
            <person name="Brown C.T."/>
            <person name="Hug L.A."/>
            <person name="Sharon I."/>
            <person name="Castelle C.J."/>
            <person name="Probst A.J."/>
            <person name="Thomas B.C."/>
            <person name="Singh A."/>
            <person name="Wilkins M.J."/>
            <person name="Karaoz U."/>
            <person name="Brodie E.L."/>
            <person name="Williams K.H."/>
            <person name="Hubbard S.S."/>
            <person name="Banfield J.F."/>
        </authorList>
    </citation>
    <scope>NUCLEOTIDE SEQUENCE [LARGE SCALE GENOMIC DNA]</scope>
</reference>
<dbReference type="InterPro" id="IPR036866">
    <property type="entry name" value="RibonucZ/Hydroxyglut_hydro"/>
</dbReference>
<evidence type="ECO:0000313" key="2">
    <source>
        <dbReference type="EMBL" id="OGG08404.1"/>
    </source>
</evidence>
<dbReference type="CDD" id="cd07731">
    <property type="entry name" value="ComA-like_MBL-fold"/>
    <property type="match status" value="1"/>
</dbReference>
<dbReference type="Gene3D" id="3.60.15.10">
    <property type="entry name" value="Ribonuclease Z/Hydroxyacylglutathione hydrolase-like"/>
    <property type="match status" value="1"/>
</dbReference>
<comment type="caution">
    <text evidence="2">The sequence shown here is derived from an EMBL/GenBank/DDBJ whole genome shotgun (WGS) entry which is preliminary data.</text>
</comment>
<dbReference type="SMART" id="SM00849">
    <property type="entry name" value="Lactamase_B"/>
    <property type="match status" value="1"/>
</dbReference>
<feature type="domain" description="Metallo-beta-lactamase" evidence="1">
    <location>
        <begin position="40"/>
        <end position="264"/>
    </location>
</feature>
<evidence type="ECO:0000313" key="3">
    <source>
        <dbReference type="Proteomes" id="UP000177354"/>
    </source>
</evidence>
<dbReference type="AlphaFoldDB" id="A0A1F5Z7V9"/>